<accession>A0A1W0WQA4</accession>
<sequence>MLMAPAMAASVPENGMKNAVFCRWLQQTWVGYACDGPIEQWLWRMFQWSISGGRVKDCDTFCFSQRKKGGACRSPATDSSSWCPRGQRCVCNN</sequence>
<comment type="caution">
    <text evidence="1">The sequence shown here is derived from an EMBL/GenBank/DDBJ whole genome shotgun (WGS) entry which is preliminary data.</text>
</comment>
<dbReference type="OrthoDB" id="10543747at2759"/>
<keyword evidence="2" id="KW-1185">Reference proteome</keyword>
<reference evidence="2" key="1">
    <citation type="submission" date="2017-01" db="EMBL/GenBank/DDBJ databases">
        <title>Comparative genomics of anhydrobiosis in the tardigrade Hypsibius dujardini.</title>
        <authorList>
            <person name="Yoshida Y."/>
            <person name="Koutsovoulos G."/>
            <person name="Laetsch D."/>
            <person name="Stevens L."/>
            <person name="Kumar S."/>
            <person name="Horikawa D."/>
            <person name="Ishino K."/>
            <person name="Komine S."/>
            <person name="Tomita M."/>
            <person name="Blaxter M."/>
            <person name="Arakawa K."/>
        </authorList>
    </citation>
    <scope>NUCLEOTIDE SEQUENCE [LARGE SCALE GENOMIC DNA]</scope>
    <source>
        <strain evidence="2">Z151</strain>
    </source>
</reference>
<evidence type="ECO:0000313" key="2">
    <source>
        <dbReference type="Proteomes" id="UP000192578"/>
    </source>
</evidence>
<dbReference type="Proteomes" id="UP000192578">
    <property type="component" value="Unassembled WGS sequence"/>
</dbReference>
<evidence type="ECO:0000313" key="1">
    <source>
        <dbReference type="EMBL" id="OQV17372.1"/>
    </source>
</evidence>
<name>A0A1W0WQA4_HYPEX</name>
<dbReference type="EMBL" id="MTYJ01000061">
    <property type="protein sequence ID" value="OQV17372.1"/>
    <property type="molecule type" value="Genomic_DNA"/>
</dbReference>
<protein>
    <submittedName>
        <fullName evidence="1">Uncharacterized protein</fullName>
    </submittedName>
</protein>
<gene>
    <name evidence="1" type="ORF">BV898_08477</name>
</gene>
<proteinExistence type="predicted"/>
<dbReference type="AlphaFoldDB" id="A0A1W0WQA4"/>
<organism evidence="1 2">
    <name type="scientific">Hypsibius exemplaris</name>
    <name type="common">Freshwater tardigrade</name>
    <dbReference type="NCBI Taxonomy" id="2072580"/>
    <lineage>
        <taxon>Eukaryota</taxon>
        <taxon>Metazoa</taxon>
        <taxon>Ecdysozoa</taxon>
        <taxon>Tardigrada</taxon>
        <taxon>Eutardigrada</taxon>
        <taxon>Parachela</taxon>
        <taxon>Hypsibioidea</taxon>
        <taxon>Hypsibiidae</taxon>
        <taxon>Hypsibius</taxon>
    </lineage>
</organism>